<sequence length="444" mass="50080">MGKYTKEDIKRLIEEKNVSFIRLQFTDILGTIKNVEIPVSQLDKALENKMMFDGSSIEGFVRIEESDMYLYPDLDSFVVFPWTSEKGKVARFICDVYTAKGDPFAGDPRNNLKRILKKMEDLGFTSFNLGPEPEFFLFKLDAKGEPTLEVNDHGGYFDLAPTDLGENCRRDIVLELEEMGFEIEASHHEVAPGQHEIDFKYADAITACDNIQTFKLVVKTIARKHGLHATFMPKPLFGEAGSGMHFNVSLFKGKENAFFDESTELGLSETAMQFMAGVLKHVQGFTAVTNPTVNSYKRLVPGYEAPCYVAWSAQNRSPLIRIPSARGLSTRVEVRSVDPAANPYLAMAVILEAGLEGIRQQLTPPAAINRNIYVMSEEERKANGIENLPPALDDALALLAKDKIAQEALGEHIYANFKEAKEIEFDMYRTTVHQWERDQYLKMY</sequence>
<dbReference type="Gene3D" id="3.30.590.10">
    <property type="entry name" value="Glutamine synthetase/guanido kinase, catalytic domain"/>
    <property type="match status" value="1"/>
</dbReference>
<dbReference type="PROSITE" id="PS51987">
    <property type="entry name" value="GS_CATALYTIC"/>
    <property type="match status" value="1"/>
</dbReference>
<evidence type="ECO:0000256" key="2">
    <source>
        <dbReference type="ARBA" id="ARBA00004496"/>
    </source>
</evidence>
<dbReference type="InterPro" id="IPR036651">
    <property type="entry name" value="Gln_synt_N_sf"/>
</dbReference>
<dbReference type="PANTHER" id="PTHR43785">
    <property type="entry name" value="GAMMA-GLUTAMYLPUTRESCINE SYNTHETASE"/>
    <property type="match status" value="1"/>
</dbReference>
<evidence type="ECO:0000259" key="17">
    <source>
        <dbReference type="PROSITE" id="PS51987"/>
    </source>
</evidence>
<dbReference type="PROSITE" id="PS00180">
    <property type="entry name" value="GLNA_1"/>
    <property type="match status" value="1"/>
</dbReference>
<evidence type="ECO:0000256" key="14">
    <source>
        <dbReference type="RuleBase" id="RU000384"/>
    </source>
</evidence>
<evidence type="ECO:0000313" key="19">
    <source>
        <dbReference type="Proteomes" id="UP001549363"/>
    </source>
</evidence>
<dbReference type="InterPro" id="IPR004809">
    <property type="entry name" value="Gln_synth_I"/>
</dbReference>
<dbReference type="InterPro" id="IPR027302">
    <property type="entry name" value="Gln_synth_N_conserv_site"/>
</dbReference>
<evidence type="ECO:0000313" key="18">
    <source>
        <dbReference type="EMBL" id="MET4559060.1"/>
    </source>
</evidence>
<dbReference type="InterPro" id="IPR014746">
    <property type="entry name" value="Gln_synth/guanido_kin_cat_dom"/>
</dbReference>
<evidence type="ECO:0000256" key="6">
    <source>
        <dbReference type="ARBA" id="ARBA00022490"/>
    </source>
</evidence>
<dbReference type="EC" id="6.3.1.2" evidence="4 15"/>
<feature type="domain" description="GS catalytic" evidence="17">
    <location>
        <begin position="108"/>
        <end position="444"/>
    </location>
</feature>
<keyword evidence="11" id="KW-0460">Magnesium</keyword>
<evidence type="ECO:0000256" key="11">
    <source>
        <dbReference type="ARBA" id="ARBA00022842"/>
    </source>
</evidence>
<evidence type="ECO:0000256" key="15">
    <source>
        <dbReference type="RuleBase" id="RU004356"/>
    </source>
</evidence>
<gene>
    <name evidence="18" type="ORF">ABIA69_000203</name>
</gene>
<dbReference type="PROSITE" id="PS00181">
    <property type="entry name" value="GLNA_ATP"/>
    <property type="match status" value="1"/>
</dbReference>
<comment type="cofactor">
    <cofactor evidence="1">
        <name>Mg(2+)</name>
        <dbReference type="ChEBI" id="CHEBI:18420"/>
    </cofactor>
</comment>
<dbReference type="EMBL" id="JBEPSB010000001">
    <property type="protein sequence ID" value="MET4559060.1"/>
    <property type="molecule type" value="Genomic_DNA"/>
</dbReference>
<keyword evidence="10 15" id="KW-0067">ATP-binding</keyword>
<dbReference type="NCBIfam" id="TIGR00653">
    <property type="entry name" value="GlnA"/>
    <property type="match status" value="1"/>
</dbReference>
<evidence type="ECO:0000256" key="12">
    <source>
        <dbReference type="ARBA" id="ARBA00049436"/>
    </source>
</evidence>
<evidence type="ECO:0000256" key="8">
    <source>
        <dbReference type="ARBA" id="ARBA00022723"/>
    </source>
</evidence>
<name>A0ABV2PDQ5_9BACI</name>
<keyword evidence="7 15" id="KW-0436">Ligase</keyword>
<evidence type="ECO:0000256" key="1">
    <source>
        <dbReference type="ARBA" id="ARBA00001946"/>
    </source>
</evidence>
<evidence type="ECO:0000256" key="7">
    <source>
        <dbReference type="ARBA" id="ARBA00022598"/>
    </source>
</evidence>
<comment type="catalytic activity">
    <reaction evidence="12 15">
        <text>L-glutamate + NH4(+) + ATP = L-glutamine + ADP + phosphate + H(+)</text>
        <dbReference type="Rhea" id="RHEA:16169"/>
        <dbReference type="ChEBI" id="CHEBI:15378"/>
        <dbReference type="ChEBI" id="CHEBI:28938"/>
        <dbReference type="ChEBI" id="CHEBI:29985"/>
        <dbReference type="ChEBI" id="CHEBI:30616"/>
        <dbReference type="ChEBI" id="CHEBI:43474"/>
        <dbReference type="ChEBI" id="CHEBI:58359"/>
        <dbReference type="ChEBI" id="CHEBI:456216"/>
        <dbReference type="EC" id="6.3.1.2"/>
    </reaction>
</comment>
<keyword evidence="19" id="KW-1185">Reference proteome</keyword>
<evidence type="ECO:0000256" key="3">
    <source>
        <dbReference type="ARBA" id="ARBA00009897"/>
    </source>
</evidence>
<dbReference type="Pfam" id="PF03951">
    <property type="entry name" value="Gln-synt_N"/>
    <property type="match status" value="1"/>
</dbReference>
<keyword evidence="6" id="KW-0963">Cytoplasm</keyword>
<evidence type="ECO:0000256" key="13">
    <source>
        <dbReference type="PROSITE-ProRule" id="PRU01330"/>
    </source>
</evidence>
<reference evidence="18 19" key="1">
    <citation type="submission" date="2024-06" db="EMBL/GenBank/DDBJ databases">
        <title>Sorghum-associated microbial communities from plants grown in Nebraska, USA.</title>
        <authorList>
            <person name="Schachtman D."/>
        </authorList>
    </citation>
    <scope>NUCLEOTIDE SEQUENCE [LARGE SCALE GENOMIC DNA]</scope>
    <source>
        <strain evidence="18 19">736</strain>
    </source>
</reference>
<proteinExistence type="inferred from homology"/>
<keyword evidence="8" id="KW-0479">Metal-binding</keyword>
<feature type="domain" description="GS beta-grasp" evidence="16">
    <location>
        <begin position="16"/>
        <end position="101"/>
    </location>
</feature>
<evidence type="ECO:0000259" key="16">
    <source>
        <dbReference type="PROSITE" id="PS51986"/>
    </source>
</evidence>
<dbReference type="SUPFAM" id="SSF55931">
    <property type="entry name" value="Glutamine synthetase/guanido kinase"/>
    <property type="match status" value="1"/>
</dbReference>
<dbReference type="InterPro" id="IPR027303">
    <property type="entry name" value="Gln_synth_gly_rich_site"/>
</dbReference>
<organism evidence="18 19">
    <name type="scientific">Lysinibacillus parviboronicapiens</name>
    <dbReference type="NCBI Taxonomy" id="436516"/>
    <lineage>
        <taxon>Bacteria</taxon>
        <taxon>Bacillati</taxon>
        <taxon>Bacillota</taxon>
        <taxon>Bacilli</taxon>
        <taxon>Bacillales</taxon>
        <taxon>Bacillaceae</taxon>
        <taxon>Lysinibacillus</taxon>
    </lineage>
</organism>
<evidence type="ECO:0000256" key="10">
    <source>
        <dbReference type="ARBA" id="ARBA00022840"/>
    </source>
</evidence>
<evidence type="ECO:0000256" key="4">
    <source>
        <dbReference type="ARBA" id="ARBA00012937"/>
    </source>
</evidence>
<comment type="similarity">
    <text evidence="3 13 14">Belongs to the glutamine synthetase family.</text>
</comment>
<dbReference type="GO" id="GO:0004356">
    <property type="term" value="F:glutamine synthetase activity"/>
    <property type="evidence" value="ECO:0007669"/>
    <property type="project" value="UniProtKB-EC"/>
</dbReference>
<keyword evidence="9 15" id="KW-0547">Nucleotide-binding</keyword>
<evidence type="ECO:0000256" key="5">
    <source>
        <dbReference type="ARBA" id="ARBA00021364"/>
    </source>
</evidence>
<dbReference type="PANTHER" id="PTHR43785:SF12">
    <property type="entry name" value="TYPE-1 GLUTAMINE SYNTHETASE 2"/>
    <property type="match status" value="1"/>
</dbReference>
<comment type="caution">
    <text evidence="18">The sequence shown here is derived from an EMBL/GenBank/DDBJ whole genome shotgun (WGS) entry which is preliminary data.</text>
</comment>
<dbReference type="RefSeq" id="WP_107922995.1">
    <property type="nucleotide sequence ID" value="NZ_CP073713.1"/>
</dbReference>
<protein>
    <recommendedName>
        <fullName evidence="5 15">Glutamine synthetase</fullName>
        <ecNumber evidence="4 15">6.3.1.2</ecNumber>
    </recommendedName>
</protein>
<dbReference type="InterPro" id="IPR008147">
    <property type="entry name" value="Gln_synt_N"/>
</dbReference>
<dbReference type="InterPro" id="IPR008146">
    <property type="entry name" value="Gln_synth_cat_dom"/>
</dbReference>
<accession>A0ABV2PDQ5</accession>
<dbReference type="SUPFAM" id="SSF54368">
    <property type="entry name" value="Glutamine synthetase, N-terminal domain"/>
    <property type="match status" value="1"/>
</dbReference>
<dbReference type="Pfam" id="PF00120">
    <property type="entry name" value="Gln-synt_C"/>
    <property type="match status" value="1"/>
</dbReference>
<dbReference type="SMART" id="SM01230">
    <property type="entry name" value="Gln-synt_C"/>
    <property type="match status" value="1"/>
</dbReference>
<evidence type="ECO:0000256" key="9">
    <source>
        <dbReference type="ARBA" id="ARBA00022741"/>
    </source>
</evidence>
<dbReference type="PROSITE" id="PS51986">
    <property type="entry name" value="GS_BETA_GRASP"/>
    <property type="match status" value="1"/>
</dbReference>
<comment type="subcellular location">
    <subcellularLocation>
        <location evidence="2">Cytoplasm</location>
    </subcellularLocation>
</comment>
<dbReference type="Gene3D" id="3.10.20.70">
    <property type="entry name" value="Glutamine synthetase, N-terminal domain"/>
    <property type="match status" value="1"/>
</dbReference>
<dbReference type="Proteomes" id="UP001549363">
    <property type="component" value="Unassembled WGS sequence"/>
</dbReference>